<proteinExistence type="predicted"/>
<gene>
    <name evidence="1" type="ORF">Tci_036472</name>
</gene>
<evidence type="ECO:0000313" key="1">
    <source>
        <dbReference type="EMBL" id="GEU64494.1"/>
    </source>
</evidence>
<dbReference type="AlphaFoldDB" id="A0A6L2LW36"/>
<sequence>MTKVIKGEFKKLEYLKINDGLLTCNTSLKFFHEEFNRMSRMDGDLFTYEVEISGHTNIPCDLKEDDNSEQHMSHESNDDMEYNPSNAEFTEWMIGFMNGIKMYRGYMKTYERIMEYGKNPFQLNIGVSLLIIKMDVQSGLPVAGKMKDIVMEGTFLKPT</sequence>
<reference evidence="1" key="1">
    <citation type="journal article" date="2019" name="Sci. Rep.">
        <title>Draft genome of Tanacetum cinerariifolium, the natural source of mosquito coil.</title>
        <authorList>
            <person name="Yamashiro T."/>
            <person name="Shiraishi A."/>
            <person name="Satake H."/>
            <person name="Nakayama K."/>
        </authorList>
    </citation>
    <scope>NUCLEOTIDE SEQUENCE</scope>
</reference>
<protein>
    <submittedName>
        <fullName evidence="1">Uncharacterized protein</fullName>
    </submittedName>
</protein>
<dbReference type="EMBL" id="BKCJ010005030">
    <property type="protein sequence ID" value="GEU64494.1"/>
    <property type="molecule type" value="Genomic_DNA"/>
</dbReference>
<comment type="caution">
    <text evidence="1">The sequence shown here is derived from an EMBL/GenBank/DDBJ whole genome shotgun (WGS) entry which is preliminary data.</text>
</comment>
<accession>A0A6L2LW36</accession>
<name>A0A6L2LW36_TANCI</name>
<organism evidence="1">
    <name type="scientific">Tanacetum cinerariifolium</name>
    <name type="common">Dalmatian daisy</name>
    <name type="synonym">Chrysanthemum cinerariifolium</name>
    <dbReference type="NCBI Taxonomy" id="118510"/>
    <lineage>
        <taxon>Eukaryota</taxon>
        <taxon>Viridiplantae</taxon>
        <taxon>Streptophyta</taxon>
        <taxon>Embryophyta</taxon>
        <taxon>Tracheophyta</taxon>
        <taxon>Spermatophyta</taxon>
        <taxon>Magnoliopsida</taxon>
        <taxon>eudicotyledons</taxon>
        <taxon>Gunneridae</taxon>
        <taxon>Pentapetalae</taxon>
        <taxon>asterids</taxon>
        <taxon>campanulids</taxon>
        <taxon>Asterales</taxon>
        <taxon>Asteraceae</taxon>
        <taxon>Asteroideae</taxon>
        <taxon>Anthemideae</taxon>
        <taxon>Anthemidinae</taxon>
        <taxon>Tanacetum</taxon>
    </lineage>
</organism>